<dbReference type="EMBL" id="ABXJ01000074">
    <property type="protein sequence ID" value="EEA90377.1"/>
    <property type="molecule type" value="Genomic_DNA"/>
</dbReference>
<gene>
    <name evidence="1" type="ORF">COLSTE_01424</name>
</gene>
<sequence>MNDCFFWTQILLSSPQVNGMTKTEDMNDSFISSASANEIVHNLRSFISSCRSYPPTVHILPIGQIRTHVVLPASSDRIAMILPTGQIRTHVVRAP</sequence>
<protein>
    <submittedName>
        <fullName evidence="1">Uncharacterized protein</fullName>
    </submittedName>
</protein>
<reference evidence="1 2" key="1">
    <citation type="submission" date="2008-10" db="EMBL/GenBank/DDBJ databases">
        <title>Draft genome sequence of Collinsella stercoris (DSM 13279).</title>
        <authorList>
            <person name="Sudarsanam P."/>
            <person name="Ley R."/>
            <person name="Guruge J."/>
            <person name="Turnbaugh P.J."/>
            <person name="Mahowald M."/>
            <person name="Liep D."/>
            <person name="Gordon J."/>
        </authorList>
    </citation>
    <scope>NUCLEOTIDE SEQUENCE [LARGE SCALE GENOMIC DNA]</scope>
    <source>
        <strain evidence="1 2">DSM 13279</strain>
    </source>
</reference>
<accession>B6GBG5</accession>
<proteinExistence type="predicted"/>
<name>B6GBG5_9ACTN</name>
<reference evidence="1 2" key="2">
    <citation type="submission" date="2008-10" db="EMBL/GenBank/DDBJ databases">
        <authorList>
            <person name="Fulton L."/>
            <person name="Clifton S."/>
            <person name="Fulton B."/>
            <person name="Xu J."/>
            <person name="Minx P."/>
            <person name="Pepin K.H."/>
            <person name="Johnson M."/>
            <person name="Thiruvilangam P."/>
            <person name="Bhonagiri V."/>
            <person name="Nash W.E."/>
            <person name="Mardis E.R."/>
            <person name="Wilson R.K."/>
        </authorList>
    </citation>
    <scope>NUCLEOTIDE SEQUENCE [LARGE SCALE GENOMIC DNA]</scope>
    <source>
        <strain evidence="1 2">DSM 13279</strain>
    </source>
</reference>
<evidence type="ECO:0000313" key="2">
    <source>
        <dbReference type="Proteomes" id="UP000003560"/>
    </source>
</evidence>
<dbReference type="Proteomes" id="UP000003560">
    <property type="component" value="Unassembled WGS sequence"/>
</dbReference>
<organism evidence="1 2">
    <name type="scientific">Collinsella stercoris DSM 13279</name>
    <dbReference type="NCBI Taxonomy" id="445975"/>
    <lineage>
        <taxon>Bacteria</taxon>
        <taxon>Bacillati</taxon>
        <taxon>Actinomycetota</taxon>
        <taxon>Coriobacteriia</taxon>
        <taxon>Coriobacteriales</taxon>
        <taxon>Coriobacteriaceae</taxon>
        <taxon>Collinsella</taxon>
    </lineage>
</organism>
<dbReference type="HOGENOM" id="CLU_2367998_0_0_11"/>
<keyword evidence="2" id="KW-1185">Reference proteome</keyword>
<comment type="caution">
    <text evidence="1">The sequence shown here is derived from an EMBL/GenBank/DDBJ whole genome shotgun (WGS) entry which is preliminary data.</text>
</comment>
<evidence type="ECO:0000313" key="1">
    <source>
        <dbReference type="EMBL" id="EEA90377.1"/>
    </source>
</evidence>
<dbReference type="AlphaFoldDB" id="B6GBG5"/>